<protein>
    <submittedName>
        <fullName evidence="1">Uncharacterized protein</fullName>
    </submittedName>
</protein>
<evidence type="ECO:0000313" key="1">
    <source>
        <dbReference type="EMBL" id="DAD72021.1"/>
    </source>
</evidence>
<reference evidence="1" key="1">
    <citation type="journal article" date="2021" name="Proc. Natl. Acad. Sci. U.S.A.">
        <title>A Catalog of Tens of Thousands of Viruses from Human Metagenomes Reveals Hidden Associations with Chronic Diseases.</title>
        <authorList>
            <person name="Tisza M.J."/>
            <person name="Buck C.B."/>
        </authorList>
    </citation>
    <scope>NUCLEOTIDE SEQUENCE</scope>
    <source>
        <strain evidence="1">CtYMC43</strain>
    </source>
</reference>
<organism evidence="1">
    <name type="scientific">Podoviridae sp. ctYMC43</name>
    <dbReference type="NCBI Taxonomy" id="2827619"/>
    <lineage>
        <taxon>Viruses</taxon>
        <taxon>Duplodnaviria</taxon>
        <taxon>Heunggongvirae</taxon>
        <taxon>Uroviricota</taxon>
        <taxon>Caudoviricetes</taxon>
    </lineage>
</organism>
<proteinExistence type="predicted"/>
<dbReference type="EMBL" id="BK015892">
    <property type="protein sequence ID" value="DAD72021.1"/>
    <property type="molecule type" value="Genomic_DNA"/>
</dbReference>
<accession>A0A8S5LPQ0</accession>
<name>A0A8S5LPQ0_9CAUD</name>
<sequence length="168" mass="19581">MPNLVLEKGGQTFRFGLHENKGVTRGKFITVPYNGKDYYARYGDTPTPLKVEKDGRTYSIQYEPVEFTTYSWAKNGRRNGAYEENVFLPNGKYRVTYTYQYKSSNNRDKTGTDSEEFTMNTSQEVPIKVEYNQEGVIHRIWVTIQNAYNGYQNRLYGDISFTIERIGE</sequence>